<evidence type="ECO:0000313" key="6">
    <source>
        <dbReference type="Proteomes" id="UP001634393"/>
    </source>
</evidence>
<feature type="compositionally biased region" description="Low complexity" evidence="3">
    <location>
        <begin position="91"/>
        <end position="111"/>
    </location>
</feature>
<feature type="compositionally biased region" description="Low complexity" evidence="3">
    <location>
        <begin position="189"/>
        <end position="204"/>
    </location>
</feature>
<gene>
    <name evidence="5" type="ORF">ACJIZ3_006050</name>
</gene>
<evidence type="ECO:0000256" key="2">
    <source>
        <dbReference type="ARBA" id="ARBA00022723"/>
    </source>
</evidence>
<dbReference type="EMBL" id="JBJXBP010000007">
    <property type="protein sequence ID" value="KAL3820145.1"/>
    <property type="molecule type" value="Genomic_DNA"/>
</dbReference>
<dbReference type="PROSITE" id="PS50846">
    <property type="entry name" value="HMA_2"/>
    <property type="match status" value="1"/>
</dbReference>
<dbReference type="Gene3D" id="3.30.70.100">
    <property type="match status" value="1"/>
</dbReference>
<dbReference type="Proteomes" id="UP001634393">
    <property type="component" value="Unassembled WGS sequence"/>
</dbReference>
<evidence type="ECO:0000256" key="1">
    <source>
        <dbReference type="ARBA" id="ARBA00004170"/>
    </source>
</evidence>
<organism evidence="5 6">
    <name type="scientific">Penstemon smallii</name>
    <dbReference type="NCBI Taxonomy" id="265156"/>
    <lineage>
        <taxon>Eukaryota</taxon>
        <taxon>Viridiplantae</taxon>
        <taxon>Streptophyta</taxon>
        <taxon>Embryophyta</taxon>
        <taxon>Tracheophyta</taxon>
        <taxon>Spermatophyta</taxon>
        <taxon>Magnoliopsida</taxon>
        <taxon>eudicotyledons</taxon>
        <taxon>Gunneridae</taxon>
        <taxon>Pentapetalae</taxon>
        <taxon>asterids</taxon>
        <taxon>lamiids</taxon>
        <taxon>Lamiales</taxon>
        <taxon>Plantaginaceae</taxon>
        <taxon>Cheloneae</taxon>
        <taxon>Penstemon</taxon>
    </lineage>
</organism>
<dbReference type="GO" id="GO:0046872">
    <property type="term" value="F:metal ion binding"/>
    <property type="evidence" value="ECO:0007669"/>
    <property type="project" value="UniProtKB-KW"/>
</dbReference>
<feature type="region of interest" description="Disordered" evidence="3">
    <location>
        <begin position="75"/>
        <end position="142"/>
    </location>
</feature>
<comment type="caution">
    <text evidence="5">The sequence shown here is derived from an EMBL/GenBank/DDBJ whole genome shotgun (WGS) entry which is preliminary data.</text>
</comment>
<dbReference type="AlphaFoldDB" id="A0ABD3S6L5"/>
<protein>
    <recommendedName>
        <fullName evidence="4">HMA domain-containing protein</fullName>
    </recommendedName>
</protein>
<dbReference type="PANTHER" id="PTHR22814:SF320">
    <property type="entry name" value="OS01G0309800 PROTEIN"/>
    <property type="match status" value="1"/>
</dbReference>
<dbReference type="CDD" id="cd00371">
    <property type="entry name" value="HMA"/>
    <property type="match status" value="1"/>
</dbReference>
<dbReference type="GO" id="GO:0016020">
    <property type="term" value="C:membrane"/>
    <property type="evidence" value="ECO:0007669"/>
    <property type="project" value="UniProtKB-SubCell"/>
</dbReference>
<name>A0ABD3S6L5_9LAMI</name>
<feature type="region of interest" description="Disordered" evidence="3">
    <location>
        <begin position="172"/>
        <end position="328"/>
    </location>
</feature>
<dbReference type="PANTHER" id="PTHR22814">
    <property type="entry name" value="COPPER TRANSPORT PROTEIN ATOX1-RELATED"/>
    <property type="match status" value="1"/>
</dbReference>
<dbReference type="InterPro" id="IPR036163">
    <property type="entry name" value="HMA_dom_sf"/>
</dbReference>
<accession>A0ABD3S6L5</accession>
<dbReference type="SUPFAM" id="SSF55008">
    <property type="entry name" value="HMA, heavy metal-associated domain"/>
    <property type="match status" value="1"/>
</dbReference>
<reference evidence="5 6" key="1">
    <citation type="submission" date="2024-12" db="EMBL/GenBank/DDBJ databases">
        <title>The unique morphological basis and parallel evolutionary history of personate flowers in Penstemon.</title>
        <authorList>
            <person name="Depatie T.H."/>
            <person name="Wessinger C.A."/>
        </authorList>
    </citation>
    <scope>NUCLEOTIDE SEQUENCE [LARGE SCALE GENOMIC DNA]</scope>
    <source>
        <strain evidence="5">WTNN_2</strain>
        <tissue evidence="5">Leaf</tissue>
    </source>
</reference>
<feature type="domain" description="HMA" evidence="4">
    <location>
        <begin position="8"/>
        <end position="71"/>
    </location>
</feature>
<dbReference type="Pfam" id="PF00403">
    <property type="entry name" value="HMA"/>
    <property type="match status" value="1"/>
</dbReference>
<proteinExistence type="predicted"/>
<comment type="subcellular location">
    <subcellularLocation>
        <location evidence="1">Membrane</location>
        <topology evidence="1">Peripheral membrane protein</topology>
    </subcellularLocation>
</comment>
<evidence type="ECO:0000313" key="5">
    <source>
        <dbReference type="EMBL" id="KAL3820145.1"/>
    </source>
</evidence>
<keyword evidence="6" id="KW-1185">Reference proteome</keyword>
<keyword evidence="2" id="KW-0479">Metal-binding</keyword>
<dbReference type="InterPro" id="IPR006121">
    <property type="entry name" value="HMA_dom"/>
</dbReference>
<evidence type="ECO:0000259" key="4">
    <source>
        <dbReference type="PROSITE" id="PS50846"/>
    </source>
</evidence>
<sequence>MNPEMEKPRVTEIKVRMDCNGCVQKIKKALHGITGIYDIYVDFPEQKITVIGCADPEKIIKALKKTRKTAIICLHEEQSDPPTEPPPEGGEPPSESTNQPAEPPQSEAEPPMDQSKEPPRQENPPPEMNMPPESVQFTQPPKPENVEEVHVIYHHPPDYRYRYAYNHNLQQGYSGQSSGYPGEPAQPTQYYGQQGYGGQSSAYLGGLGVRGEPVQPPQPNSSTYPNGQAFRGESVRPPQPYSSTYLEGQGFRWEPVQPPQPYGRYSQGFKGEPVQPPQSYGTYPSGPSFRGEPVQPPQPHGHNHQQGYEGQSSGYPSGPGFRGESAQPVYVSHNYNTYKPSPYVTEYAYSRPPPSYYAPRSPPNYYAYPRSPPSNYSHYSRPDNFNQDYYSGNHGNGNITSMFSEENPNACKIM</sequence>
<dbReference type="GO" id="GO:0009626">
    <property type="term" value="P:plant-type hypersensitive response"/>
    <property type="evidence" value="ECO:0007669"/>
    <property type="project" value="UniProtKB-KW"/>
</dbReference>
<evidence type="ECO:0000256" key="3">
    <source>
        <dbReference type="SAM" id="MobiDB-lite"/>
    </source>
</evidence>